<gene>
    <name evidence="1" type="primary">phnG</name>
    <name evidence="1" type="ORF">GCM10022404_16380</name>
</gene>
<dbReference type="Pfam" id="PF06754">
    <property type="entry name" value="PhnG"/>
    <property type="match status" value="1"/>
</dbReference>
<dbReference type="InterPro" id="IPR009609">
    <property type="entry name" value="Phosphonate_metab_PhnG"/>
</dbReference>
<evidence type="ECO:0000313" key="2">
    <source>
        <dbReference type="Proteomes" id="UP001399917"/>
    </source>
</evidence>
<reference evidence="2" key="1">
    <citation type="journal article" date="2019" name="Int. J. Syst. Evol. Microbiol.">
        <title>The Global Catalogue of Microorganisms (GCM) 10K type strain sequencing project: providing services to taxonomists for standard genome sequencing and annotation.</title>
        <authorList>
            <consortium name="The Broad Institute Genomics Platform"/>
            <consortium name="The Broad Institute Genome Sequencing Center for Infectious Disease"/>
            <person name="Wu L."/>
            <person name="Ma J."/>
        </authorList>
    </citation>
    <scope>NUCLEOTIDE SEQUENCE [LARGE SCALE GENOMIC DNA]</scope>
    <source>
        <strain evidence="2">JCM 17190</strain>
    </source>
</reference>
<sequence>MSDLSPNKQARQGWMSLLAKAPPRRVVDLFDAFGSPEFEWLRVPEIGSVMVRGRMGGTGSAFNLGEMSVTRCSVKLVSGEVGHAYVQGRDKAHAQSAALIDALMQTDRAPELRAKVLDPLSTEMAAAKRDRAQKAAATKVDFFTLVRGED</sequence>
<protein>
    <submittedName>
        <fullName evidence="1">Phosphonate C-P lyase system protein PhnG</fullName>
    </submittedName>
</protein>
<evidence type="ECO:0000313" key="1">
    <source>
        <dbReference type="EMBL" id="GAA3866972.1"/>
    </source>
</evidence>
<accession>A0ABP7K875</accession>
<name>A0ABP7K875_9RHOB</name>
<organism evidence="1 2">
    <name type="scientific">Celeribacter arenosi</name>
    <dbReference type="NCBI Taxonomy" id="792649"/>
    <lineage>
        <taxon>Bacteria</taxon>
        <taxon>Pseudomonadati</taxon>
        <taxon>Pseudomonadota</taxon>
        <taxon>Alphaproteobacteria</taxon>
        <taxon>Rhodobacterales</taxon>
        <taxon>Roseobacteraceae</taxon>
        <taxon>Celeribacter</taxon>
    </lineage>
</organism>
<keyword evidence="2" id="KW-1185">Reference proteome</keyword>
<keyword evidence="1" id="KW-0456">Lyase</keyword>
<dbReference type="GO" id="GO:0016829">
    <property type="term" value="F:lyase activity"/>
    <property type="evidence" value="ECO:0007669"/>
    <property type="project" value="UniProtKB-KW"/>
</dbReference>
<dbReference type="RefSeq" id="WP_344846222.1">
    <property type="nucleotide sequence ID" value="NZ_BAABDF010000007.1"/>
</dbReference>
<dbReference type="EMBL" id="BAABDF010000007">
    <property type="protein sequence ID" value="GAA3866972.1"/>
    <property type="molecule type" value="Genomic_DNA"/>
</dbReference>
<dbReference type="NCBIfam" id="TIGR03293">
    <property type="entry name" value="PhnG_redo"/>
    <property type="match status" value="1"/>
</dbReference>
<dbReference type="Proteomes" id="UP001399917">
    <property type="component" value="Unassembled WGS sequence"/>
</dbReference>
<comment type="caution">
    <text evidence="1">The sequence shown here is derived from an EMBL/GenBank/DDBJ whole genome shotgun (WGS) entry which is preliminary data.</text>
</comment>
<proteinExistence type="predicted"/>